<feature type="signal peptide" evidence="1">
    <location>
        <begin position="1"/>
        <end position="26"/>
    </location>
</feature>
<evidence type="ECO:0000313" key="3">
    <source>
        <dbReference type="Proteomes" id="UP000642920"/>
    </source>
</evidence>
<accession>A0A937AB02</accession>
<protein>
    <submittedName>
        <fullName evidence="2">SprB repeat-containing protein</fullName>
    </submittedName>
</protein>
<evidence type="ECO:0000313" key="2">
    <source>
        <dbReference type="EMBL" id="MBL0767137.1"/>
    </source>
</evidence>
<comment type="caution">
    <text evidence="2">The sequence shown here is derived from an EMBL/GenBank/DDBJ whole genome shotgun (WGS) entry which is preliminary data.</text>
</comment>
<sequence>MRNLYTKIFTILPIFACLVFTGQVKAQLNINASVTQDVSCFDGGDGEITLNMTSGTPPFTVEFFLYDGTSEIPIATISNTTDTNIILNDNIATADGSVSYSPPFPGFGIKANDNPSLVGLLGATTYRVRVTSAPADAPFRIRLITNLEITEPTELLASVNTITDDCDNLGSGAIDIDVSGGTSPYTFAWSNGDTSEDITGLSPGSYDVTVTDDNGCTTDITGITVNAGPNAGNALAPLDYCSNDVPLDLFTLLDGSQDTGGTWNQQSGTTSLTISGGSTVDFSSATSDTYVFRYTVTAGSCLDDTEDVIINLEQAPIVEAGNDVGICAGDALDLGTSGSVSASNTSSLAWSTSGTG</sequence>
<dbReference type="Gene3D" id="2.60.40.740">
    <property type="match status" value="1"/>
</dbReference>
<keyword evidence="1" id="KW-0732">Signal</keyword>
<proteinExistence type="predicted"/>
<dbReference type="RefSeq" id="WP_201924605.1">
    <property type="nucleotide sequence ID" value="NZ_JAERQG010000007.1"/>
</dbReference>
<dbReference type="EMBL" id="JAERQG010000007">
    <property type="protein sequence ID" value="MBL0767137.1"/>
    <property type="molecule type" value="Genomic_DNA"/>
</dbReference>
<dbReference type="InterPro" id="IPR025667">
    <property type="entry name" value="SprB_repeat"/>
</dbReference>
<name>A0A937AB02_9BACT</name>
<dbReference type="Pfam" id="PF13573">
    <property type="entry name" value="SprB"/>
    <property type="match status" value="2"/>
</dbReference>
<feature type="chain" id="PRO_5037049449" evidence="1">
    <location>
        <begin position="27"/>
        <end position="356"/>
    </location>
</feature>
<evidence type="ECO:0000256" key="1">
    <source>
        <dbReference type="SAM" id="SignalP"/>
    </source>
</evidence>
<keyword evidence="3" id="KW-1185">Reference proteome</keyword>
<dbReference type="Proteomes" id="UP000642920">
    <property type="component" value="Unassembled WGS sequence"/>
</dbReference>
<reference evidence="2" key="1">
    <citation type="submission" date="2021-01" db="EMBL/GenBank/DDBJ databases">
        <title>Marivirga sp. nov., isolated from intertidal surface sediments.</title>
        <authorList>
            <person name="Zhang M."/>
        </authorList>
    </citation>
    <scope>NUCLEOTIDE SEQUENCE</scope>
    <source>
        <strain evidence="2">SM1354</strain>
    </source>
</reference>
<dbReference type="AlphaFoldDB" id="A0A937AB02"/>
<feature type="non-terminal residue" evidence="2">
    <location>
        <position position="356"/>
    </location>
</feature>
<organism evidence="2 3">
    <name type="scientific">Marivirga atlantica</name>
    <dbReference type="NCBI Taxonomy" id="1548457"/>
    <lineage>
        <taxon>Bacteria</taxon>
        <taxon>Pseudomonadati</taxon>
        <taxon>Bacteroidota</taxon>
        <taxon>Cytophagia</taxon>
        <taxon>Cytophagales</taxon>
        <taxon>Marivirgaceae</taxon>
        <taxon>Marivirga</taxon>
    </lineage>
</organism>
<gene>
    <name evidence="2" type="ORF">JKP34_17860</name>
</gene>